<evidence type="ECO:0000256" key="1">
    <source>
        <dbReference type="ARBA" id="ARBA00004477"/>
    </source>
</evidence>
<dbReference type="KEGG" id="emc:129330945"/>
<gene>
    <name evidence="10" type="primary">FITM2</name>
</gene>
<evidence type="ECO:0000256" key="8">
    <source>
        <dbReference type="SAM" id="Phobius"/>
    </source>
</evidence>
<evidence type="ECO:0000256" key="5">
    <source>
        <dbReference type="ARBA" id="ARBA00022989"/>
    </source>
</evidence>
<reference evidence="10" key="1">
    <citation type="submission" date="2025-08" db="UniProtKB">
        <authorList>
            <consortium name="RefSeq"/>
        </authorList>
    </citation>
    <scope>IDENTIFICATION</scope>
    <source>
        <tissue evidence="10">Blood</tissue>
    </source>
</reference>
<evidence type="ECO:0000313" key="9">
    <source>
        <dbReference type="Proteomes" id="UP001190640"/>
    </source>
</evidence>
<dbReference type="GO" id="GO:0005789">
    <property type="term" value="C:endoplasmic reticulum membrane"/>
    <property type="evidence" value="ECO:0007669"/>
    <property type="project" value="UniProtKB-SubCell"/>
</dbReference>
<evidence type="ECO:0000256" key="4">
    <source>
        <dbReference type="ARBA" id="ARBA00022824"/>
    </source>
</evidence>
<dbReference type="AlphaFoldDB" id="A0AA97JF63"/>
<evidence type="ECO:0000313" key="10">
    <source>
        <dbReference type="RefSeq" id="XP_054837202.1"/>
    </source>
</evidence>
<keyword evidence="3" id="KW-0378">Hydrolase</keyword>
<evidence type="ECO:0000256" key="7">
    <source>
        <dbReference type="ARBA" id="ARBA00023136"/>
    </source>
</evidence>
<dbReference type="GO" id="GO:0034389">
    <property type="term" value="P:lipid droplet organization"/>
    <property type="evidence" value="ECO:0007669"/>
    <property type="project" value="InterPro"/>
</dbReference>
<dbReference type="GO" id="GO:0008654">
    <property type="term" value="P:phospholipid biosynthetic process"/>
    <property type="evidence" value="ECO:0007669"/>
    <property type="project" value="TreeGrafter"/>
</dbReference>
<keyword evidence="7 8" id="KW-0472">Membrane</keyword>
<dbReference type="GO" id="GO:0010945">
    <property type="term" value="F:coenzyme A diphosphatase activity"/>
    <property type="evidence" value="ECO:0007669"/>
    <property type="project" value="InterPro"/>
</dbReference>
<keyword evidence="9" id="KW-1185">Reference proteome</keyword>
<feature type="transmembrane region" description="Helical" evidence="8">
    <location>
        <begin position="186"/>
        <end position="213"/>
    </location>
</feature>
<keyword evidence="2 8" id="KW-0812">Transmembrane</keyword>
<dbReference type="Pfam" id="PF10261">
    <property type="entry name" value="FIT"/>
    <property type="match status" value="2"/>
</dbReference>
<dbReference type="GO" id="GO:0019915">
    <property type="term" value="P:lipid storage"/>
    <property type="evidence" value="ECO:0007669"/>
    <property type="project" value="InterPro"/>
</dbReference>
<dbReference type="CTD" id="128486"/>
<dbReference type="PANTHER" id="PTHR23129">
    <property type="entry name" value="ACYL-COENZYME A DIPHOSPHATASE FITM2"/>
    <property type="match status" value="1"/>
</dbReference>
<dbReference type="InterPro" id="IPR046401">
    <property type="entry name" value="FITM1/2"/>
</dbReference>
<evidence type="ECO:0000256" key="6">
    <source>
        <dbReference type="ARBA" id="ARBA00023098"/>
    </source>
</evidence>
<evidence type="ECO:0000256" key="3">
    <source>
        <dbReference type="ARBA" id="ARBA00022801"/>
    </source>
</evidence>
<dbReference type="GeneID" id="129330945"/>
<sequence length="262" mass="30374">MDRVDRWARSVRSCLVQSSVRRTMPWGLLGLTLGGSLLKEWTPLPESYLSNKRNLLNVYFVKLAWAWTLWLLLPFIGITNYYATRNALMVLRRLTALMVGTVVWYMCTRMFLHIEDLTGSCYKSPSFDVLHREHASKLQCQQAGGFWHGFDISGHSFLLSYCALMIVEEMAVMHNLNTSKNSRLHMVVNCLFLALSCLTLIWLFMFLTTAIYFHDFSQKLFGTSVGLLAWYGTYRVWYLTPFSPGLPPQYVSLSFQMPKRYL</sequence>
<dbReference type="RefSeq" id="XP_054837202.1">
    <property type="nucleotide sequence ID" value="XM_054981227.1"/>
</dbReference>
<feature type="transmembrane region" description="Helical" evidence="8">
    <location>
        <begin position="58"/>
        <end position="82"/>
    </location>
</feature>
<keyword evidence="4" id="KW-0256">Endoplasmic reticulum</keyword>
<keyword evidence="6" id="KW-0443">Lipid metabolism</keyword>
<evidence type="ECO:0000256" key="2">
    <source>
        <dbReference type="ARBA" id="ARBA00022692"/>
    </source>
</evidence>
<accession>A0AA97JF63</accession>
<dbReference type="InterPro" id="IPR019388">
    <property type="entry name" value="FIT"/>
</dbReference>
<proteinExistence type="inferred from homology"/>
<protein>
    <submittedName>
        <fullName evidence="10">Acyl-coenzyme A diphosphatase FITM2</fullName>
    </submittedName>
</protein>
<dbReference type="HAMAP" id="MF_03230">
    <property type="entry name" value="FITM2"/>
    <property type="match status" value="1"/>
</dbReference>
<name>A0AA97JF63_EUBMA</name>
<comment type="subcellular location">
    <subcellularLocation>
        <location evidence="1">Endoplasmic reticulum membrane</location>
        <topology evidence="1">Multi-pass membrane protein</topology>
    </subcellularLocation>
</comment>
<dbReference type="PANTHER" id="PTHR23129:SF1">
    <property type="entry name" value="ACYL-COENZYME A DIPHOSPHATASE FITM2"/>
    <property type="match status" value="1"/>
</dbReference>
<dbReference type="Proteomes" id="UP001190640">
    <property type="component" value="Chromosome 5"/>
</dbReference>
<feature type="transmembrane region" description="Helical" evidence="8">
    <location>
        <begin position="94"/>
        <end position="112"/>
    </location>
</feature>
<organism evidence="9 10">
    <name type="scientific">Eublepharis macularius</name>
    <name type="common">Leopard gecko</name>
    <name type="synonym">Cyrtodactylus macularius</name>
    <dbReference type="NCBI Taxonomy" id="481883"/>
    <lineage>
        <taxon>Eukaryota</taxon>
        <taxon>Metazoa</taxon>
        <taxon>Chordata</taxon>
        <taxon>Craniata</taxon>
        <taxon>Vertebrata</taxon>
        <taxon>Euteleostomi</taxon>
        <taxon>Lepidosauria</taxon>
        <taxon>Squamata</taxon>
        <taxon>Bifurcata</taxon>
        <taxon>Gekkota</taxon>
        <taxon>Eublepharidae</taxon>
        <taxon>Eublepharinae</taxon>
        <taxon>Eublepharis</taxon>
    </lineage>
</organism>
<keyword evidence="5 8" id="KW-1133">Transmembrane helix</keyword>